<evidence type="ECO:0000256" key="9">
    <source>
        <dbReference type="ARBA" id="ARBA00022840"/>
    </source>
</evidence>
<evidence type="ECO:0000256" key="7">
    <source>
        <dbReference type="ARBA" id="ARBA00022741"/>
    </source>
</evidence>
<evidence type="ECO:0000256" key="13">
    <source>
        <dbReference type="ARBA" id="ARBA00064003"/>
    </source>
</evidence>
<dbReference type="Pfam" id="PF08448">
    <property type="entry name" value="PAS_4"/>
    <property type="match status" value="2"/>
</dbReference>
<evidence type="ECO:0000256" key="4">
    <source>
        <dbReference type="ARBA" id="ARBA00022553"/>
    </source>
</evidence>
<feature type="modified residue" description="4-aspartylphosphate" evidence="16">
    <location>
        <position position="1048"/>
    </location>
</feature>
<dbReference type="Pfam" id="PF13188">
    <property type="entry name" value="PAS_8"/>
    <property type="match status" value="1"/>
</dbReference>
<dbReference type="NCBIfam" id="TIGR02481">
    <property type="entry name" value="hemeryth_dom"/>
    <property type="match status" value="1"/>
</dbReference>
<dbReference type="CDD" id="cd00130">
    <property type="entry name" value="PAS"/>
    <property type="match status" value="2"/>
</dbReference>
<dbReference type="InterPro" id="IPR036097">
    <property type="entry name" value="HisK_dim/P_sf"/>
</dbReference>
<dbReference type="SMART" id="SM00387">
    <property type="entry name" value="HATPase_c"/>
    <property type="match status" value="1"/>
</dbReference>
<dbReference type="PRINTS" id="PR00344">
    <property type="entry name" value="BCTRLSENSOR"/>
</dbReference>
<evidence type="ECO:0000259" key="20">
    <source>
        <dbReference type="PROSITE" id="PS50113"/>
    </source>
</evidence>
<evidence type="ECO:0000256" key="12">
    <source>
        <dbReference type="ARBA" id="ARBA00058004"/>
    </source>
</evidence>
<evidence type="ECO:0000256" key="17">
    <source>
        <dbReference type="SAM" id="Coils"/>
    </source>
</evidence>
<dbReference type="GO" id="GO:0000155">
    <property type="term" value="F:phosphorelay sensor kinase activity"/>
    <property type="evidence" value="ECO:0007669"/>
    <property type="project" value="InterPro"/>
</dbReference>
<dbReference type="AlphaFoldDB" id="A0A848G8C7"/>
<dbReference type="Proteomes" id="UP000580043">
    <property type="component" value="Unassembled WGS sequence"/>
</dbReference>
<comment type="catalytic activity">
    <reaction evidence="1">
        <text>ATP + protein L-histidine = ADP + protein N-phospho-L-histidine.</text>
        <dbReference type="EC" id="2.7.13.3"/>
    </reaction>
</comment>
<dbReference type="EC" id="2.7.13.3" evidence="3"/>
<dbReference type="InterPro" id="IPR012312">
    <property type="entry name" value="Hemerythrin-like"/>
</dbReference>
<dbReference type="PROSITE" id="PS50109">
    <property type="entry name" value="HIS_KIN"/>
    <property type="match status" value="1"/>
</dbReference>
<dbReference type="GO" id="GO:0046872">
    <property type="term" value="F:metal ion binding"/>
    <property type="evidence" value="ECO:0007669"/>
    <property type="project" value="UniProtKB-KW"/>
</dbReference>
<dbReference type="Gene3D" id="3.40.50.2300">
    <property type="match status" value="1"/>
</dbReference>
<dbReference type="InterPro" id="IPR000014">
    <property type="entry name" value="PAS"/>
</dbReference>
<dbReference type="Pfam" id="PF00072">
    <property type="entry name" value="Response_reg"/>
    <property type="match status" value="1"/>
</dbReference>
<dbReference type="SMART" id="SM00086">
    <property type="entry name" value="PAC"/>
    <property type="match status" value="2"/>
</dbReference>
<dbReference type="InterPro" id="IPR000700">
    <property type="entry name" value="PAS-assoc_C"/>
</dbReference>
<dbReference type="Pfam" id="PF00512">
    <property type="entry name" value="HisKA"/>
    <property type="match status" value="1"/>
</dbReference>
<gene>
    <name evidence="21" type="ORF">HHL15_16830</name>
</gene>
<reference evidence="21 22" key="1">
    <citation type="submission" date="2020-04" db="EMBL/GenBank/DDBJ databases">
        <title>Zoogloea sp. G-4-1-14 isolated from soil.</title>
        <authorList>
            <person name="Dahal R.H."/>
        </authorList>
    </citation>
    <scope>NUCLEOTIDE SEQUENCE [LARGE SCALE GENOMIC DNA]</scope>
    <source>
        <strain evidence="21 22">G-4-1-14</strain>
    </source>
</reference>
<dbReference type="FunFam" id="3.30.565.10:FF:000010">
    <property type="entry name" value="Sensor histidine kinase RcsC"/>
    <property type="match status" value="1"/>
</dbReference>
<dbReference type="InterPro" id="IPR004358">
    <property type="entry name" value="Sig_transdc_His_kin-like_C"/>
</dbReference>
<dbReference type="PANTHER" id="PTHR45339">
    <property type="entry name" value="HYBRID SIGNAL TRANSDUCTION HISTIDINE KINASE J"/>
    <property type="match status" value="1"/>
</dbReference>
<dbReference type="CDD" id="cd12107">
    <property type="entry name" value="Hemerythrin"/>
    <property type="match status" value="1"/>
</dbReference>
<comment type="similarity">
    <text evidence="2">Belongs to the hemerythrin family.</text>
</comment>
<feature type="domain" description="Response regulatory" evidence="19">
    <location>
        <begin position="999"/>
        <end position="1115"/>
    </location>
</feature>
<dbReference type="CDD" id="cd16922">
    <property type="entry name" value="HATPase_EvgS-ArcB-TorS-like"/>
    <property type="match status" value="1"/>
</dbReference>
<dbReference type="CDD" id="cd17546">
    <property type="entry name" value="REC_hyHK_CKI1_RcsC-like"/>
    <property type="match status" value="1"/>
</dbReference>
<dbReference type="InterPro" id="IPR036890">
    <property type="entry name" value="HATPase_C_sf"/>
</dbReference>
<dbReference type="SUPFAM" id="SSF55785">
    <property type="entry name" value="PYP-like sensor domain (PAS domain)"/>
    <property type="match status" value="4"/>
</dbReference>
<dbReference type="SMART" id="SM00091">
    <property type="entry name" value="PAS"/>
    <property type="match status" value="4"/>
</dbReference>
<evidence type="ECO:0000256" key="8">
    <source>
        <dbReference type="ARBA" id="ARBA00022777"/>
    </source>
</evidence>
<dbReference type="EMBL" id="JABBGA010000015">
    <property type="protein sequence ID" value="NML27422.1"/>
    <property type="molecule type" value="Genomic_DNA"/>
</dbReference>
<feature type="domain" description="PAC" evidence="20">
    <location>
        <begin position="527"/>
        <end position="583"/>
    </location>
</feature>
<dbReference type="SUPFAM" id="SSF55874">
    <property type="entry name" value="ATPase domain of HSP90 chaperone/DNA topoisomerase II/histidine kinase"/>
    <property type="match status" value="1"/>
</dbReference>
<dbReference type="InterPro" id="IPR035965">
    <property type="entry name" value="PAS-like_dom_sf"/>
</dbReference>
<dbReference type="SUPFAM" id="SSF47188">
    <property type="entry name" value="Hemerythrin-like"/>
    <property type="match status" value="1"/>
</dbReference>
<evidence type="ECO:0000256" key="15">
    <source>
        <dbReference type="ARBA" id="ARBA00070152"/>
    </source>
</evidence>
<dbReference type="InterPro" id="IPR012827">
    <property type="entry name" value="Hemerythrin_metal-bd"/>
</dbReference>
<dbReference type="PROSITE" id="PS50113">
    <property type="entry name" value="PAC"/>
    <property type="match status" value="2"/>
</dbReference>
<evidence type="ECO:0000313" key="21">
    <source>
        <dbReference type="EMBL" id="NML27422.1"/>
    </source>
</evidence>
<name>A0A848G8C7_9RHOO</name>
<evidence type="ECO:0000259" key="19">
    <source>
        <dbReference type="PROSITE" id="PS50110"/>
    </source>
</evidence>
<dbReference type="InterPro" id="IPR011006">
    <property type="entry name" value="CheY-like_superfamily"/>
</dbReference>
<evidence type="ECO:0000256" key="3">
    <source>
        <dbReference type="ARBA" id="ARBA00012438"/>
    </source>
</evidence>
<dbReference type="NCBIfam" id="TIGR00229">
    <property type="entry name" value="sensory_box"/>
    <property type="match status" value="3"/>
</dbReference>
<dbReference type="Gene3D" id="1.10.287.130">
    <property type="match status" value="1"/>
</dbReference>
<dbReference type="PANTHER" id="PTHR45339:SF1">
    <property type="entry name" value="HYBRID SIGNAL TRANSDUCTION HISTIDINE KINASE J"/>
    <property type="match status" value="1"/>
</dbReference>
<dbReference type="InterPro" id="IPR003594">
    <property type="entry name" value="HATPase_dom"/>
</dbReference>
<comment type="function">
    <text evidence="12">Member of the two-component regulatory system BvgS/BvgA. Phosphorylates BvgA via a four-step phosphorelay in response to environmental signals.</text>
</comment>
<keyword evidence="4 16" id="KW-0597">Phosphoprotein</keyword>
<dbReference type="InterPro" id="IPR001610">
    <property type="entry name" value="PAC"/>
</dbReference>
<dbReference type="RefSeq" id="WP_169146962.1">
    <property type="nucleotide sequence ID" value="NZ_JABBGA010000015.1"/>
</dbReference>
<feature type="domain" description="Histidine kinase" evidence="18">
    <location>
        <begin position="751"/>
        <end position="971"/>
    </location>
</feature>
<dbReference type="InterPro" id="IPR001789">
    <property type="entry name" value="Sig_transdc_resp-reg_receiver"/>
</dbReference>
<dbReference type="SMART" id="SM00448">
    <property type="entry name" value="REC"/>
    <property type="match status" value="1"/>
</dbReference>
<organism evidence="21 22">
    <name type="scientific">Zoogloea dura</name>
    <dbReference type="NCBI Taxonomy" id="2728840"/>
    <lineage>
        <taxon>Bacteria</taxon>
        <taxon>Pseudomonadati</taxon>
        <taxon>Pseudomonadota</taxon>
        <taxon>Betaproteobacteria</taxon>
        <taxon>Rhodocyclales</taxon>
        <taxon>Zoogloeaceae</taxon>
        <taxon>Zoogloea</taxon>
    </lineage>
</organism>
<keyword evidence="10" id="KW-0408">Iron</keyword>
<evidence type="ECO:0000256" key="16">
    <source>
        <dbReference type="PROSITE-ProRule" id="PRU00169"/>
    </source>
</evidence>
<dbReference type="PROSITE" id="PS50110">
    <property type="entry name" value="RESPONSE_REGULATORY"/>
    <property type="match status" value="1"/>
</dbReference>
<keyword evidence="6" id="KW-0479">Metal-binding</keyword>
<keyword evidence="22" id="KW-1185">Reference proteome</keyword>
<dbReference type="SMART" id="SM00388">
    <property type="entry name" value="HisKA"/>
    <property type="match status" value="1"/>
</dbReference>
<evidence type="ECO:0000256" key="2">
    <source>
        <dbReference type="ARBA" id="ARBA00010587"/>
    </source>
</evidence>
<dbReference type="GO" id="GO:0005524">
    <property type="term" value="F:ATP binding"/>
    <property type="evidence" value="ECO:0007669"/>
    <property type="project" value="UniProtKB-KW"/>
</dbReference>
<dbReference type="Pfam" id="PF01814">
    <property type="entry name" value="Hemerythrin"/>
    <property type="match status" value="1"/>
</dbReference>
<dbReference type="InterPro" id="IPR013656">
    <property type="entry name" value="PAS_4"/>
</dbReference>
<keyword evidence="8" id="KW-0418">Kinase</keyword>
<dbReference type="InterPro" id="IPR013655">
    <property type="entry name" value="PAS_fold_3"/>
</dbReference>
<evidence type="ECO:0000259" key="18">
    <source>
        <dbReference type="PROSITE" id="PS50109"/>
    </source>
</evidence>
<dbReference type="SUPFAM" id="SSF52172">
    <property type="entry name" value="CheY-like"/>
    <property type="match status" value="1"/>
</dbReference>
<dbReference type="Pfam" id="PF02518">
    <property type="entry name" value="HATPase_c"/>
    <property type="match status" value="1"/>
</dbReference>
<dbReference type="InterPro" id="IPR003661">
    <property type="entry name" value="HisK_dim/P_dom"/>
</dbReference>
<dbReference type="Gene3D" id="1.20.120.50">
    <property type="entry name" value="Hemerythrin-like"/>
    <property type="match status" value="1"/>
</dbReference>
<dbReference type="Gene3D" id="3.30.565.10">
    <property type="entry name" value="Histidine kinase-like ATPase, C-terminal domain"/>
    <property type="match status" value="1"/>
</dbReference>
<protein>
    <recommendedName>
        <fullName evidence="14">Sensory/regulatory protein RpfC</fullName>
        <ecNumber evidence="3">2.7.13.3</ecNumber>
    </recommendedName>
    <alternativeName>
        <fullName evidence="15">Virulence sensor protein BvgS</fullName>
    </alternativeName>
</protein>
<evidence type="ECO:0000256" key="5">
    <source>
        <dbReference type="ARBA" id="ARBA00022679"/>
    </source>
</evidence>
<evidence type="ECO:0000256" key="1">
    <source>
        <dbReference type="ARBA" id="ARBA00000085"/>
    </source>
</evidence>
<dbReference type="SUPFAM" id="SSF47384">
    <property type="entry name" value="Homodimeric domain of signal transducing histidine kinase"/>
    <property type="match status" value="1"/>
</dbReference>
<dbReference type="CDD" id="cd00082">
    <property type="entry name" value="HisKA"/>
    <property type="match status" value="1"/>
</dbReference>
<feature type="coiled-coil region" evidence="17">
    <location>
        <begin position="699"/>
        <end position="726"/>
    </location>
</feature>
<accession>A0A848G8C7</accession>
<dbReference type="Pfam" id="PF08447">
    <property type="entry name" value="PAS_3"/>
    <property type="match status" value="1"/>
</dbReference>
<evidence type="ECO:0000256" key="10">
    <source>
        <dbReference type="ARBA" id="ARBA00023004"/>
    </source>
</evidence>
<keyword evidence="11" id="KW-0902">Two-component regulatory system</keyword>
<evidence type="ECO:0000256" key="14">
    <source>
        <dbReference type="ARBA" id="ARBA00068150"/>
    </source>
</evidence>
<dbReference type="Gene3D" id="3.30.450.20">
    <property type="entry name" value="PAS domain"/>
    <property type="match status" value="4"/>
</dbReference>
<evidence type="ECO:0000313" key="22">
    <source>
        <dbReference type="Proteomes" id="UP000580043"/>
    </source>
</evidence>
<evidence type="ECO:0000256" key="6">
    <source>
        <dbReference type="ARBA" id="ARBA00022723"/>
    </source>
</evidence>
<dbReference type="InterPro" id="IPR005467">
    <property type="entry name" value="His_kinase_dom"/>
</dbReference>
<sequence>MDIEIFPWNDNFNTGLELVDAQHHKLVELLNTLAARIAFSAGELGLNSLLDELADYAVYHFACEGEVWEASFQGDPLEIAHRATHDAFVGEVGRMRAALSETPDALLAEELLGFLARWLASHILESDRFMACVVRARQGGLPLEEAKLQAKVEMGGSTRALIDIILSIYATLSTNTLNLMRELAEHRRDKEALVEARDSLEASQTLLKTIIDTAPIRVFWKDRESRYLGCNPAFARDAGMADPAELIGRDDSQMAWAAEAELYRKDDRAVIESGVPKLSYEEPQTTPTGEAIWLRSSKVPLRSRDGAIIGVLGIYDDITERKNAVESIRNSEVKFHSLYTSMTEGVALHELVFDGSGKPVDYRIIDVNRAFESILSLGREKVVGRLASEVYGQVPYLAAYAEVALGGPAIRFQPFFEPLGKHFSISVFSTEQRRFATVFEDVTDRVHALEALRASEEHTRLALAASNQGWFDLDLLTGKVEVSENYPALIGADPANFITDMEGWFASIHPDDVALLRQRFEACLRKGGPETMAYRRRFGTDGWVWIESVGKVVSRDAAGRPLRMTGIHTDISERKRMEMSLQDSEIRFRTLIDESPLAIQIVGLDGRTLRVNKAWESLWGVSGASLGDHSVLDDPELDKAGVTRRVRGAFAGEGSSVTTIEYDREHLPPGAAGRDTFLVRTVIYPSRLSDGCVGEVVLIQEDVTAIRLAERELERHRNQLEGLVRERTAELSVAKEAAEAANVAKSAFLANMSHEIRTPLNAISGMTYLIRRSGLDAEQEERLDRIDRASRHLMEIIDAVLDLSKIEAGKFALEDAPVQVESICRNVAAMLLERARAKGLDLVVDCPTLPQSVFGDATRIQQALLNYVSNAIKFTESGHVTLRVRPEADMGSHLRLRFEVEDSGIGIAPDVMARLFSAFEQADNSTTRRYGGTGLGLAITKKLAEQMGGTTGVESHAGRGSRFWFTVSLRQVAGSSGGLRPETGDQAEARLKQAHAGKRVLLVEDEAVNREVAMLFLGDVGLHVTSAEDGAMALDLARQQRFDLILMDMQMPVMDGLDATRQIRSLAACRHVPILAMTANAFAEDRQRCMDAGMNDFITKPVVPELLYTKLLGYLEGA</sequence>
<keyword evidence="9" id="KW-0067">ATP-binding</keyword>
<feature type="domain" description="PAC" evidence="20">
    <location>
        <begin position="278"/>
        <end position="330"/>
    </location>
</feature>
<keyword evidence="5" id="KW-0808">Transferase</keyword>
<evidence type="ECO:0000256" key="11">
    <source>
        <dbReference type="ARBA" id="ARBA00023012"/>
    </source>
</evidence>
<proteinExistence type="inferred from homology"/>
<keyword evidence="17" id="KW-0175">Coiled coil</keyword>
<dbReference type="FunFam" id="1.10.287.130:FF:000002">
    <property type="entry name" value="Two-component osmosensing histidine kinase"/>
    <property type="match status" value="1"/>
</dbReference>
<comment type="caution">
    <text evidence="21">The sequence shown here is derived from an EMBL/GenBank/DDBJ whole genome shotgun (WGS) entry which is preliminary data.</text>
</comment>
<keyword evidence="7" id="KW-0547">Nucleotide-binding</keyword>
<comment type="subunit">
    <text evidence="13">At low DSF concentrations, interacts with RpfF.</text>
</comment>
<dbReference type="InterPro" id="IPR035938">
    <property type="entry name" value="Hemerythrin-like_sf"/>
</dbReference>